<keyword evidence="2" id="KW-1185">Reference proteome</keyword>
<sequence>IGLDNIHDQYEDENVSFDKEWLLKQCESHVSTFGDAGGAITPIKLCTNIFTVLRSNKRDDIETELVDLLGYENLSFVTALVTNRNKIVENIRMNSDFQENQMDSIEKSDIQLDSTPFEPKRPQFGSQVTVQFENDVKKLKRMKKEHKKAMKHRSA</sequence>
<organism evidence="1 2">
    <name type="scientific">Dentiscutata heterogama</name>
    <dbReference type="NCBI Taxonomy" id="1316150"/>
    <lineage>
        <taxon>Eukaryota</taxon>
        <taxon>Fungi</taxon>
        <taxon>Fungi incertae sedis</taxon>
        <taxon>Mucoromycota</taxon>
        <taxon>Glomeromycotina</taxon>
        <taxon>Glomeromycetes</taxon>
        <taxon>Diversisporales</taxon>
        <taxon>Gigasporaceae</taxon>
        <taxon>Dentiscutata</taxon>
    </lineage>
</organism>
<evidence type="ECO:0000313" key="2">
    <source>
        <dbReference type="Proteomes" id="UP000789702"/>
    </source>
</evidence>
<gene>
    <name evidence="1" type="ORF">DHETER_LOCUS14975</name>
</gene>
<dbReference type="Proteomes" id="UP000789702">
    <property type="component" value="Unassembled WGS sequence"/>
</dbReference>
<feature type="non-terminal residue" evidence="1">
    <location>
        <position position="1"/>
    </location>
</feature>
<dbReference type="EMBL" id="CAJVPU010048856">
    <property type="protein sequence ID" value="CAG8756356.1"/>
    <property type="molecule type" value="Genomic_DNA"/>
</dbReference>
<feature type="non-terminal residue" evidence="1">
    <location>
        <position position="155"/>
    </location>
</feature>
<proteinExistence type="predicted"/>
<name>A0ACA9QKA7_9GLOM</name>
<reference evidence="1" key="1">
    <citation type="submission" date="2021-06" db="EMBL/GenBank/DDBJ databases">
        <authorList>
            <person name="Kallberg Y."/>
            <person name="Tangrot J."/>
            <person name="Rosling A."/>
        </authorList>
    </citation>
    <scope>NUCLEOTIDE SEQUENCE</scope>
    <source>
        <strain evidence="1">IL203A</strain>
    </source>
</reference>
<protein>
    <submittedName>
        <fullName evidence="1">16863_t:CDS:1</fullName>
    </submittedName>
</protein>
<evidence type="ECO:0000313" key="1">
    <source>
        <dbReference type="EMBL" id="CAG8756356.1"/>
    </source>
</evidence>
<accession>A0ACA9QKA7</accession>
<comment type="caution">
    <text evidence="1">The sequence shown here is derived from an EMBL/GenBank/DDBJ whole genome shotgun (WGS) entry which is preliminary data.</text>
</comment>